<protein>
    <submittedName>
        <fullName evidence="1">Uncharacterized protein</fullName>
    </submittedName>
</protein>
<evidence type="ECO:0000313" key="1">
    <source>
        <dbReference type="EMBL" id="QCG76019.1"/>
    </source>
</evidence>
<keyword evidence="2" id="KW-1185">Reference proteome</keyword>
<proteinExistence type="predicted"/>
<sequence>MNTKIVVNYINNKEMLKEIHRSKNSFCEYISPEYKDYDIIFTSKEDCLKQENINAAILKRAERLTQVQIDEYALRTNTSSKKAKASITQVDPATINKHDVVFRVITYEHIPEDHDRKKTKKSIKDYHVKLNFTPFKHFIIDENNNLVEVGRSHSKKGEFCLTGGSISDRLAKMFMLLIDKFGQKSNWRGYSYLDEMKGQALLQLASMGLQFDEHLSDNPFAYYTSSINNSFTRVFNIEKRNQIIRDDLLQNMGQNPSLTRQLEHDEQIRLLRELNDSKDD</sequence>
<gene>
    <name evidence="1" type="ORF">EST35_0137</name>
</gene>
<name>A0A4Y5JU91_9CAUD</name>
<accession>A0A4Y5JU91</accession>
<evidence type="ECO:0000313" key="2">
    <source>
        <dbReference type="Proteomes" id="UP000316733"/>
    </source>
</evidence>
<organism evidence="1 2">
    <name type="scientific">Pseudomonas phage vB_PaeM_PA5oct</name>
    <dbReference type="NCBI Taxonomy" id="2163605"/>
    <lineage>
        <taxon>Viruses</taxon>
        <taxon>Duplodnaviria</taxon>
        <taxon>Heunggongvirae</taxon>
        <taxon>Uroviricota</taxon>
        <taxon>Caudoviricetes</taxon>
        <taxon>Arenbergviridae</taxon>
        <taxon>Wroclawvirus</taxon>
        <taxon>Wroclawvirus PA5oct</taxon>
    </lineage>
</organism>
<reference evidence="2" key="1">
    <citation type="journal article" date="2020" name="bioRxiv">
        <title>Integrative omics analysis of Pseudomonas aeruginosa virus PA5oct highlights the molecular complexity of jumbo phages.</title>
        <authorList>
            <person name="Lood C."/>
            <person name="Danis-Wlodarczyk K."/>
            <person name="Blasdel B.G."/>
            <person name="Jang H.B."/>
            <person name="Vandenheuvel D."/>
            <person name="Briers Y."/>
            <person name="Noben J.-P."/>
            <person name="van Noort V."/>
            <person name="Drulis-Kawa Z."/>
            <person name="Lavigne R."/>
        </authorList>
    </citation>
    <scope>NUCLEOTIDE SEQUENCE [LARGE SCALE GENOMIC DNA]</scope>
</reference>
<dbReference type="EMBL" id="MK797984">
    <property type="protein sequence ID" value="QCG76019.1"/>
    <property type="molecule type" value="Genomic_DNA"/>
</dbReference>
<dbReference type="Proteomes" id="UP000316733">
    <property type="component" value="Segment"/>
</dbReference>